<evidence type="ECO:0000256" key="1">
    <source>
        <dbReference type="ARBA" id="ARBA00006157"/>
    </source>
</evidence>
<gene>
    <name evidence="7" type="ORF">EDC90_1007166</name>
</gene>
<keyword evidence="3" id="KW-0238">DNA-binding</keyword>
<organism evidence="7 8">
    <name type="scientific">Martelella mediterranea</name>
    <dbReference type="NCBI Taxonomy" id="293089"/>
    <lineage>
        <taxon>Bacteria</taxon>
        <taxon>Pseudomonadati</taxon>
        <taxon>Pseudomonadota</taxon>
        <taxon>Alphaproteobacteria</taxon>
        <taxon>Hyphomicrobiales</taxon>
        <taxon>Aurantimonadaceae</taxon>
        <taxon>Martelella</taxon>
    </lineage>
</organism>
<proteinExistence type="inferred from homology"/>
<accession>A0A4R3NZU8</accession>
<keyword evidence="4" id="KW-0804">Transcription</keyword>
<dbReference type="RefSeq" id="WP_132309997.1">
    <property type="nucleotide sequence ID" value="NZ_SMAR01000007.1"/>
</dbReference>
<dbReference type="AlphaFoldDB" id="A0A4R3NZU8"/>
<dbReference type="InterPro" id="IPR010982">
    <property type="entry name" value="Lambda_DNA-bd_dom_sf"/>
</dbReference>
<evidence type="ECO:0000313" key="8">
    <source>
        <dbReference type="Proteomes" id="UP000295097"/>
    </source>
</evidence>
<keyword evidence="8" id="KW-1185">Reference proteome</keyword>
<evidence type="ECO:0000313" key="7">
    <source>
        <dbReference type="EMBL" id="TCT41189.1"/>
    </source>
</evidence>
<evidence type="ECO:0000259" key="6">
    <source>
        <dbReference type="Pfam" id="PF13693"/>
    </source>
</evidence>
<name>A0A4R3NZU8_9HYPH</name>
<dbReference type="Gene3D" id="1.10.260.40">
    <property type="entry name" value="lambda repressor-like DNA-binding domains"/>
    <property type="match status" value="1"/>
</dbReference>
<dbReference type="OrthoDB" id="531446at2"/>
<dbReference type="Pfam" id="PF13693">
    <property type="entry name" value="HTH_35"/>
    <property type="match status" value="1"/>
</dbReference>
<sequence>MSTPTPDKVWKKIKDAVHDRGMTLTELAAHNGLHPSTLRKVKGLTHYEGQAVLADFIGTTPEKLWPDRYPRKTSVIYNSNKYGPPKSRKSISDQEAA</sequence>
<keyword evidence="2" id="KW-0805">Transcription regulation</keyword>
<feature type="domain" description="Ner winged helix-turn-helix DNA-binding" evidence="6">
    <location>
        <begin position="12"/>
        <end position="78"/>
    </location>
</feature>
<dbReference type="SUPFAM" id="SSF47413">
    <property type="entry name" value="lambda repressor-like DNA-binding domains"/>
    <property type="match status" value="1"/>
</dbReference>
<dbReference type="EMBL" id="SMAR01000007">
    <property type="protein sequence ID" value="TCT41189.1"/>
    <property type="molecule type" value="Genomic_DNA"/>
</dbReference>
<evidence type="ECO:0000256" key="4">
    <source>
        <dbReference type="ARBA" id="ARBA00023163"/>
    </source>
</evidence>
<evidence type="ECO:0000256" key="2">
    <source>
        <dbReference type="ARBA" id="ARBA00023015"/>
    </source>
</evidence>
<comment type="caution">
    <text evidence="7">The sequence shown here is derived from an EMBL/GenBank/DDBJ whole genome shotgun (WGS) entry which is preliminary data.</text>
</comment>
<feature type="region of interest" description="Disordered" evidence="5">
    <location>
        <begin position="75"/>
        <end position="97"/>
    </location>
</feature>
<comment type="similarity">
    <text evidence="1">Belongs to the ner transcriptional regulatory family.</text>
</comment>
<dbReference type="InterPro" id="IPR038722">
    <property type="entry name" value="Ner_HTH_dom"/>
</dbReference>
<evidence type="ECO:0000256" key="3">
    <source>
        <dbReference type="ARBA" id="ARBA00023125"/>
    </source>
</evidence>
<protein>
    <submittedName>
        <fullName evidence="7">Ner family transcriptional regulator</fullName>
    </submittedName>
</protein>
<evidence type="ECO:0000256" key="5">
    <source>
        <dbReference type="SAM" id="MobiDB-lite"/>
    </source>
</evidence>
<dbReference type="GO" id="GO:0003677">
    <property type="term" value="F:DNA binding"/>
    <property type="evidence" value="ECO:0007669"/>
    <property type="project" value="UniProtKB-KW"/>
</dbReference>
<dbReference type="Proteomes" id="UP000295097">
    <property type="component" value="Unassembled WGS sequence"/>
</dbReference>
<reference evidence="7 8" key="1">
    <citation type="submission" date="2019-03" db="EMBL/GenBank/DDBJ databases">
        <title>Freshwater and sediment microbial communities from various areas in North America, analyzing microbe dynamics in response to fracking.</title>
        <authorList>
            <person name="Lamendella R."/>
        </authorList>
    </citation>
    <scope>NUCLEOTIDE SEQUENCE [LARGE SCALE GENOMIC DNA]</scope>
    <source>
        <strain evidence="7 8">175.2</strain>
    </source>
</reference>